<name>A0ABU8EYX1_9GAMM</name>
<feature type="transmembrane region" description="Helical" evidence="1">
    <location>
        <begin position="13"/>
        <end position="35"/>
    </location>
</feature>
<sequence length="42" mass="4717">MDLSYFLANYADLLSLLLSPVVSLWLCFIATQLLVKSKQQAV</sequence>
<reference evidence="2 3" key="1">
    <citation type="submission" date="2023-12" db="EMBL/GenBank/DDBJ databases">
        <title>Friends and Foes: Symbiotic and Algicidal bacterial influence on Karenia brevis blooms.</title>
        <authorList>
            <person name="Fei C."/>
            <person name="Mohamed A.R."/>
            <person name="Booker A."/>
            <person name="Arshad M."/>
            <person name="Klass S."/>
            <person name="Ahn S."/>
            <person name="Gilbert P.M."/>
            <person name="Heil C.A."/>
            <person name="Martinez J.M."/>
            <person name="Amin S.A."/>
        </authorList>
    </citation>
    <scope>NUCLEOTIDE SEQUENCE [LARGE SCALE GENOMIC DNA]</scope>
    <source>
        <strain evidence="2 3">CE15</strain>
    </source>
</reference>
<evidence type="ECO:0000256" key="1">
    <source>
        <dbReference type="SAM" id="Phobius"/>
    </source>
</evidence>
<gene>
    <name evidence="2" type="ORF">WAE96_20630</name>
</gene>
<comment type="caution">
    <text evidence="2">The sequence shown here is derived from an EMBL/GenBank/DDBJ whole genome shotgun (WGS) entry which is preliminary data.</text>
</comment>
<evidence type="ECO:0000313" key="3">
    <source>
        <dbReference type="Proteomes" id="UP001382455"/>
    </source>
</evidence>
<proteinExistence type="predicted"/>
<dbReference type="Proteomes" id="UP001382455">
    <property type="component" value="Unassembled WGS sequence"/>
</dbReference>
<keyword evidence="1" id="KW-1133">Transmembrane helix</keyword>
<keyword evidence="1" id="KW-0472">Membrane</keyword>
<dbReference type="RefSeq" id="WP_269800854.1">
    <property type="nucleotide sequence ID" value="NZ_CP023399.1"/>
</dbReference>
<keyword evidence="3" id="KW-1185">Reference proteome</keyword>
<organism evidence="2 3">
    <name type="scientific">Pseudoalteromonas spongiae</name>
    <dbReference type="NCBI Taxonomy" id="298657"/>
    <lineage>
        <taxon>Bacteria</taxon>
        <taxon>Pseudomonadati</taxon>
        <taxon>Pseudomonadota</taxon>
        <taxon>Gammaproteobacteria</taxon>
        <taxon>Alteromonadales</taxon>
        <taxon>Pseudoalteromonadaceae</taxon>
        <taxon>Pseudoalteromonas</taxon>
    </lineage>
</organism>
<dbReference type="EMBL" id="JBAWKS010000002">
    <property type="protein sequence ID" value="MEI4552096.1"/>
    <property type="molecule type" value="Genomic_DNA"/>
</dbReference>
<evidence type="ECO:0000313" key="2">
    <source>
        <dbReference type="EMBL" id="MEI4552096.1"/>
    </source>
</evidence>
<keyword evidence="1" id="KW-0812">Transmembrane</keyword>
<protein>
    <submittedName>
        <fullName evidence="2">Uncharacterized protein</fullName>
    </submittedName>
</protein>
<accession>A0ABU8EYX1</accession>